<proteinExistence type="predicted"/>
<organism evidence="3 4">
    <name type="scientific">Solanum commersonii</name>
    <name type="common">Commerson's wild potato</name>
    <name type="synonym">Commerson's nightshade</name>
    <dbReference type="NCBI Taxonomy" id="4109"/>
    <lineage>
        <taxon>Eukaryota</taxon>
        <taxon>Viridiplantae</taxon>
        <taxon>Streptophyta</taxon>
        <taxon>Embryophyta</taxon>
        <taxon>Tracheophyta</taxon>
        <taxon>Spermatophyta</taxon>
        <taxon>Magnoliopsida</taxon>
        <taxon>eudicotyledons</taxon>
        <taxon>Gunneridae</taxon>
        <taxon>Pentapetalae</taxon>
        <taxon>asterids</taxon>
        <taxon>lamiids</taxon>
        <taxon>Solanales</taxon>
        <taxon>Solanaceae</taxon>
        <taxon>Solanoideae</taxon>
        <taxon>Solaneae</taxon>
        <taxon>Solanum</taxon>
    </lineage>
</organism>
<reference evidence="3 4" key="1">
    <citation type="submission" date="2020-09" db="EMBL/GenBank/DDBJ databases">
        <title>De no assembly of potato wild relative species, Solanum commersonii.</title>
        <authorList>
            <person name="Cho K."/>
        </authorList>
    </citation>
    <scope>NUCLEOTIDE SEQUENCE [LARGE SCALE GENOMIC DNA]</scope>
    <source>
        <strain evidence="3">LZ3.2</strain>
        <tissue evidence="3">Leaf</tissue>
    </source>
</reference>
<dbReference type="PANTHER" id="PTHR43795:SF15">
    <property type="entry name" value="TRYPTOPHAN AMINOTRANSFERASE-RELATED PROTEIN 1"/>
    <property type="match status" value="1"/>
</dbReference>
<dbReference type="EMBL" id="JACXVP010000010">
    <property type="protein sequence ID" value="KAG5580674.1"/>
    <property type="molecule type" value="Genomic_DNA"/>
</dbReference>
<dbReference type="SUPFAM" id="SSF53383">
    <property type="entry name" value="PLP-dependent transferases"/>
    <property type="match status" value="1"/>
</dbReference>
<evidence type="ECO:0000256" key="1">
    <source>
        <dbReference type="ARBA" id="ARBA00022898"/>
    </source>
</evidence>
<dbReference type="GO" id="GO:0016846">
    <property type="term" value="F:carbon-sulfur lyase activity"/>
    <property type="evidence" value="ECO:0007669"/>
    <property type="project" value="InterPro"/>
</dbReference>
<name>A0A9J5WY16_SOLCO</name>
<keyword evidence="4" id="KW-1185">Reference proteome</keyword>
<dbReference type="Proteomes" id="UP000824120">
    <property type="component" value="Chromosome 10"/>
</dbReference>
<dbReference type="InterPro" id="IPR050478">
    <property type="entry name" value="Ethylene_sulfur-biosynth"/>
</dbReference>
<dbReference type="AlphaFoldDB" id="A0A9J5WY16"/>
<dbReference type="GO" id="GO:0008483">
    <property type="term" value="F:transaminase activity"/>
    <property type="evidence" value="ECO:0007669"/>
    <property type="project" value="TreeGrafter"/>
</dbReference>
<evidence type="ECO:0000259" key="2">
    <source>
        <dbReference type="Pfam" id="PF04864"/>
    </source>
</evidence>
<sequence length="96" mass="10546">MYVVGNAIIDYHYIVVGTGSSQLMQATLYALSPTDQLEPISVVSATPFYLYTAITSIANHNVMLFTISKCTGHAGSRIGWAPVKDKEVVRKMTNFM</sequence>
<accession>A0A9J5WY16</accession>
<feature type="domain" description="Alliinase C-terminal" evidence="2">
    <location>
        <begin position="3"/>
        <end position="49"/>
    </location>
</feature>
<dbReference type="InterPro" id="IPR015421">
    <property type="entry name" value="PyrdxlP-dep_Trfase_major"/>
</dbReference>
<dbReference type="InterPro" id="IPR006948">
    <property type="entry name" value="Alliinase_C"/>
</dbReference>
<feature type="domain" description="Alliinase C-terminal" evidence="2">
    <location>
        <begin position="51"/>
        <end position="96"/>
    </location>
</feature>
<dbReference type="Pfam" id="PF04864">
    <property type="entry name" value="Alliinase_C"/>
    <property type="match status" value="2"/>
</dbReference>
<evidence type="ECO:0000313" key="3">
    <source>
        <dbReference type="EMBL" id="KAG5580674.1"/>
    </source>
</evidence>
<comment type="caution">
    <text evidence="3">The sequence shown here is derived from an EMBL/GenBank/DDBJ whole genome shotgun (WGS) entry which is preliminary data.</text>
</comment>
<dbReference type="OrthoDB" id="2020362at2759"/>
<gene>
    <name evidence="3" type="ORF">H5410_051301</name>
</gene>
<protein>
    <recommendedName>
        <fullName evidence="2">Alliinase C-terminal domain-containing protein</fullName>
    </recommendedName>
</protein>
<dbReference type="GO" id="GO:0006520">
    <property type="term" value="P:amino acid metabolic process"/>
    <property type="evidence" value="ECO:0007669"/>
    <property type="project" value="TreeGrafter"/>
</dbReference>
<dbReference type="InterPro" id="IPR015424">
    <property type="entry name" value="PyrdxlP-dep_Trfase"/>
</dbReference>
<evidence type="ECO:0000313" key="4">
    <source>
        <dbReference type="Proteomes" id="UP000824120"/>
    </source>
</evidence>
<dbReference type="Gene3D" id="3.40.640.10">
    <property type="entry name" value="Type I PLP-dependent aspartate aminotransferase-like (Major domain)"/>
    <property type="match status" value="2"/>
</dbReference>
<dbReference type="PANTHER" id="PTHR43795">
    <property type="entry name" value="BIFUNCTIONAL ASPARTATE AMINOTRANSFERASE AND GLUTAMATE/ASPARTATE-PREPHENATE AMINOTRANSFERASE-RELATED"/>
    <property type="match status" value="1"/>
</dbReference>
<keyword evidence="1" id="KW-0663">Pyridoxal phosphate</keyword>